<evidence type="ECO:0000256" key="1">
    <source>
        <dbReference type="ARBA" id="ARBA00004906"/>
    </source>
</evidence>
<dbReference type="Gramene" id="PAN11522">
    <property type="protein sequence ID" value="PAN11522"/>
    <property type="gene ID" value="PAHAL_2G171500"/>
</dbReference>
<feature type="compositionally biased region" description="Basic and acidic residues" evidence="4">
    <location>
        <begin position="579"/>
        <end position="596"/>
    </location>
</feature>
<dbReference type="Proteomes" id="UP000243499">
    <property type="component" value="Chromosome 2"/>
</dbReference>
<feature type="region of interest" description="Disordered" evidence="4">
    <location>
        <begin position="530"/>
        <end position="596"/>
    </location>
</feature>
<dbReference type="PROSITE" id="PS51649">
    <property type="entry name" value="NPH3"/>
    <property type="match status" value="1"/>
</dbReference>
<feature type="domain" description="NPH3" evidence="5">
    <location>
        <begin position="222"/>
        <end position="501"/>
    </location>
</feature>
<dbReference type="PANTHER" id="PTHR32370">
    <property type="entry name" value="OS12G0117600 PROTEIN"/>
    <property type="match status" value="1"/>
</dbReference>
<evidence type="ECO:0000256" key="3">
    <source>
        <dbReference type="PROSITE-ProRule" id="PRU00982"/>
    </source>
</evidence>
<gene>
    <name evidence="6" type="ORF">PAHAL_2G171500</name>
</gene>
<dbReference type="EMBL" id="CM008047">
    <property type="protein sequence ID" value="PAN11525.1"/>
    <property type="molecule type" value="Genomic_DNA"/>
</dbReference>
<dbReference type="GO" id="GO:0016567">
    <property type="term" value="P:protein ubiquitination"/>
    <property type="evidence" value="ECO:0007669"/>
    <property type="project" value="UniProtKB-UniPathway"/>
</dbReference>
<dbReference type="EMBL" id="CM008047">
    <property type="protein sequence ID" value="PAN11519.1"/>
    <property type="molecule type" value="Genomic_DNA"/>
</dbReference>
<dbReference type="InterPro" id="IPR011333">
    <property type="entry name" value="SKP1/BTB/POZ_sf"/>
</dbReference>
<dbReference type="UniPathway" id="UPA00143"/>
<dbReference type="Gramene" id="PAN11523">
    <property type="protein sequence ID" value="PAN11523"/>
    <property type="gene ID" value="PAHAL_2G171500"/>
</dbReference>
<accession>A0A2S3GYE1</accession>
<dbReference type="Gramene" id="PAN11521">
    <property type="protein sequence ID" value="PAN11521"/>
    <property type="gene ID" value="PAHAL_2G171500"/>
</dbReference>
<comment type="similarity">
    <text evidence="3">Belongs to the NPH3 family.</text>
</comment>
<sequence>MKYMKLGTKPDTFYTEEAIRSVVSDVPADLIIHVNNTKYQLHKLKFGQHYENAASDDIDCNQAYKFPLLLKCGLLQRLCSDTDDGDEEPVPVALHDIPGGEEAFELCAKFCYGISISISAANLVPAMLAARFLRMTEAVAKGNLVAKLETFFDSCVLQGWKDSVAALQAAWRISGWSESRIVQPCIDSIVEKILMPPSKVTWSYTYTRPGYTRKPHQSVPKDWWTEDISELDIEVFRSVISTVRASRLLPPPLIGEALHVYACKHLVDPLRAGAVANGGVLHQAQSSAAEETLAKQRRVLESIVTMIPGEPGSVTGRFLLRLLRVANYVSASSSTRAQLIRQAGSQLDEARAADLLIPLPSDPQAYDVGAVEAVVEHFLAQFQRPAAPDERQRMSAAMDKVARIFDECLRTIALDRDFPVAKFVDLVECLPDIARSDHDSLYYAIDIYLKEHPELSKADKKRLCRLIDCRKLSTDVRAQAISNDRMPLRTIVQLLFVEQERTMGAAAGASHGAAVAPDRASVDAISRLAPRTNEDEPASSADHKSDVHRPRRDHTRVADGATAAMTRSLSASTKTPVAGRKERTTEERGSRMRNKE</sequence>
<evidence type="ECO:0000256" key="2">
    <source>
        <dbReference type="ARBA" id="ARBA00022786"/>
    </source>
</evidence>
<dbReference type="SUPFAM" id="SSF54695">
    <property type="entry name" value="POZ domain"/>
    <property type="match status" value="1"/>
</dbReference>
<name>A0A2S3GYE1_9POAL</name>
<evidence type="ECO:0000259" key="5">
    <source>
        <dbReference type="PROSITE" id="PS51649"/>
    </source>
</evidence>
<dbReference type="Gramene" id="PAN11515">
    <property type="protein sequence ID" value="PAN11515"/>
    <property type="gene ID" value="PAHAL_2G171500"/>
</dbReference>
<dbReference type="InterPro" id="IPR043454">
    <property type="entry name" value="NPH3/RPT2-like"/>
</dbReference>
<dbReference type="EMBL" id="CM008047">
    <property type="protein sequence ID" value="PAN11514.1"/>
    <property type="molecule type" value="Genomic_DNA"/>
</dbReference>
<dbReference type="Pfam" id="PF03000">
    <property type="entry name" value="NPH3"/>
    <property type="match status" value="1"/>
</dbReference>
<evidence type="ECO:0000313" key="6">
    <source>
        <dbReference type="EMBL" id="PAN11523.1"/>
    </source>
</evidence>
<protein>
    <recommendedName>
        <fullName evidence="5">NPH3 domain-containing protein</fullName>
    </recommendedName>
</protein>
<dbReference type="Gramene" id="PAN11514">
    <property type="protein sequence ID" value="PAN11514"/>
    <property type="gene ID" value="PAHAL_2G171500"/>
</dbReference>
<feature type="compositionally biased region" description="Polar residues" evidence="4">
    <location>
        <begin position="565"/>
        <end position="575"/>
    </location>
</feature>
<keyword evidence="2" id="KW-0833">Ubl conjugation pathway</keyword>
<dbReference type="EMBL" id="CM008047">
    <property type="protein sequence ID" value="PAN11523.1"/>
    <property type="molecule type" value="Genomic_DNA"/>
</dbReference>
<comment type="pathway">
    <text evidence="1">Protein modification; protein ubiquitination.</text>
</comment>
<dbReference type="EMBL" id="CM008047">
    <property type="protein sequence ID" value="PAN11521.1"/>
    <property type="molecule type" value="Genomic_DNA"/>
</dbReference>
<proteinExistence type="inferred from homology"/>
<dbReference type="AlphaFoldDB" id="A0A2S3GYE1"/>
<dbReference type="EMBL" id="CM008047">
    <property type="protein sequence ID" value="PAN11522.1"/>
    <property type="molecule type" value="Genomic_DNA"/>
</dbReference>
<dbReference type="Gramene" id="PAN11519">
    <property type="protein sequence ID" value="PAN11519"/>
    <property type="gene ID" value="PAHAL_2G171500"/>
</dbReference>
<dbReference type="EMBL" id="CM008047">
    <property type="protein sequence ID" value="PAN11515.1"/>
    <property type="molecule type" value="Genomic_DNA"/>
</dbReference>
<dbReference type="Gramene" id="PAN11525">
    <property type="protein sequence ID" value="PAN11525"/>
    <property type="gene ID" value="PAHAL_2G171500"/>
</dbReference>
<dbReference type="InterPro" id="IPR027356">
    <property type="entry name" value="NPH3_dom"/>
</dbReference>
<reference evidence="6" key="1">
    <citation type="submission" date="2018-04" db="EMBL/GenBank/DDBJ databases">
        <title>WGS assembly of Panicum hallii.</title>
        <authorList>
            <person name="Lovell J."/>
            <person name="Jenkins J."/>
            <person name="Lowry D."/>
            <person name="Mamidi S."/>
            <person name="Sreedasyam A."/>
            <person name="Weng X."/>
            <person name="Barry K."/>
            <person name="Bonette J."/>
            <person name="Campitelli B."/>
            <person name="Daum C."/>
            <person name="Gordon S."/>
            <person name="Gould B."/>
            <person name="Lipzen A."/>
            <person name="Macqueen A."/>
            <person name="Palacio-Mejia J."/>
            <person name="Plott C."/>
            <person name="Shakirov E."/>
            <person name="Shu S."/>
            <person name="Yoshinaga Y."/>
            <person name="Zane M."/>
            <person name="Rokhsar D."/>
            <person name="Grimwood J."/>
            <person name="Schmutz J."/>
            <person name="Juenger T."/>
        </authorList>
    </citation>
    <scope>NUCLEOTIDE SEQUENCE [LARGE SCALE GENOMIC DNA]</scope>
    <source>
        <strain evidence="6">FIL2</strain>
    </source>
</reference>
<evidence type="ECO:0000256" key="4">
    <source>
        <dbReference type="SAM" id="MobiDB-lite"/>
    </source>
</evidence>
<organism evidence="6">
    <name type="scientific">Panicum hallii</name>
    <dbReference type="NCBI Taxonomy" id="206008"/>
    <lineage>
        <taxon>Eukaryota</taxon>
        <taxon>Viridiplantae</taxon>
        <taxon>Streptophyta</taxon>
        <taxon>Embryophyta</taxon>
        <taxon>Tracheophyta</taxon>
        <taxon>Spermatophyta</taxon>
        <taxon>Magnoliopsida</taxon>
        <taxon>Liliopsida</taxon>
        <taxon>Poales</taxon>
        <taxon>Poaceae</taxon>
        <taxon>PACMAD clade</taxon>
        <taxon>Panicoideae</taxon>
        <taxon>Panicodae</taxon>
        <taxon>Paniceae</taxon>
        <taxon>Panicinae</taxon>
        <taxon>Panicum</taxon>
        <taxon>Panicum sect. Panicum</taxon>
    </lineage>
</organism>